<reference evidence="2 3" key="1">
    <citation type="submission" date="2017-04" db="EMBL/GenBank/DDBJ databases">
        <title>Comparative genome analysis of Subtercola boreus.</title>
        <authorList>
            <person name="Cho Y.-J."/>
            <person name="Cho A."/>
            <person name="Kim O.-S."/>
            <person name="Lee J.-I."/>
        </authorList>
    </citation>
    <scope>NUCLEOTIDE SEQUENCE [LARGE SCALE GENOMIC DNA]</scope>
    <source>
        <strain evidence="2 3">P27479</strain>
    </source>
</reference>
<comment type="caution">
    <text evidence="2">The sequence shown here is derived from an EMBL/GenBank/DDBJ whole genome shotgun (WGS) entry which is preliminary data.</text>
</comment>
<dbReference type="EMBL" id="NBXB01000006">
    <property type="protein sequence ID" value="RFA17015.1"/>
    <property type="molecule type" value="Genomic_DNA"/>
</dbReference>
<name>A0A3E0W5F2_9MICO</name>
<organism evidence="2 3">
    <name type="scientific">Subtercola boreus</name>
    <dbReference type="NCBI Taxonomy" id="120213"/>
    <lineage>
        <taxon>Bacteria</taxon>
        <taxon>Bacillati</taxon>
        <taxon>Actinomycetota</taxon>
        <taxon>Actinomycetes</taxon>
        <taxon>Micrococcales</taxon>
        <taxon>Microbacteriaceae</taxon>
        <taxon>Subtercola</taxon>
    </lineage>
</organism>
<evidence type="ECO:0000313" key="2">
    <source>
        <dbReference type="EMBL" id="RFA17015.1"/>
    </source>
</evidence>
<protein>
    <submittedName>
        <fullName evidence="2">Uncharacterized protein</fullName>
    </submittedName>
</protein>
<dbReference type="InterPro" id="IPR027417">
    <property type="entry name" value="P-loop_NTPase"/>
</dbReference>
<keyword evidence="1" id="KW-0175">Coiled coil</keyword>
<gene>
    <name evidence="2" type="ORF">B7R22_01565</name>
</gene>
<dbReference type="Gene3D" id="3.40.50.300">
    <property type="entry name" value="P-loop containing nucleotide triphosphate hydrolases"/>
    <property type="match status" value="1"/>
</dbReference>
<sequence>MSLTVRQNGSLVENSFVCSQCVWATGRYLRAGQLGDVFSDFTADEEQWKERFREVVVRNRIRTGGDTTVSTSTHLLDKEDLWDLVTAAVHLAGVEGKLTLGGEGLGLWISSRQIPLRDEQPDPEQSSDFLNSFFSRDLHELSKRGLGPESVRRYLGSGPARERIDVGENPGVVYDSVAPDLIPDGRWPADPTQALSVSQQFAVNRIIADVADSSDGLFAVNGPPDTGKTTMLRDIVAALVTRRAQALAEFARPSDAFTKTEYSWISKTDKRRSVRQLRHSVRGAEIIIASSNNGAVDNISLEIPGEKAVFEGYRDVSDYFTDIATALLRSGREPHGGTETGGSGDAENTAWGLVSGRLGSASNRSAFANTLMFGARQAGKGAEKTIGLSDYLGASPRQDVMPWGTARVAFFVARDRVDRLRVERQGLHLAHRERPGLVASIAADRSQLDRLERQLSAAENSAALCRLTVSATAVDEQKARTDVAAHSAAKPNALEVVFTLGRSVKTWRAAQEELTAKLMAMSGA</sequence>
<dbReference type="Proteomes" id="UP000256541">
    <property type="component" value="Unassembled WGS sequence"/>
</dbReference>
<evidence type="ECO:0000256" key="1">
    <source>
        <dbReference type="SAM" id="Coils"/>
    </source>
</evidence>
<dbReference type="AlphaFoldDB" id="A0A3E0W5F2"/>
<feature type="coiled-coil region" evidence="1">
    <location>
        <begin position="441"/>
        <end position="468"/>
    </location>
</feature>
<proteinExistence type="predicted"/>
<dbReference type="SUPFAM" id="SSF52540">
    <property type="entry name" value="P-loop containing nucleoside triphosphate hydrolases"/>
    <property type="match status" value="1"/>
</dbReference>
<accession>A0A3E0W5F2</accession>
<evidence type="ECO:0000313" key="3">
    <source>
        <dbReference type="Proteomes" id="UP000256541"/>
    </source>
</evidence>